<keyword evidence="4" id="KW-0675">Receptor</keyword>
<reference evidence="5" key="1">
    <citation type="submission" date="2017-09" db="EMBL/GenBank/DDBJ databases">
        <title>Genome sequence of Nannocystis excedens DSM 71.</title>
        <authorList>
            <person name="Blom J."/>
        </authorList>
    </citation>
    <scope>NUCLEOTIDE SEQUENCE [LARGE SCALE GENOMIC DNA]</scope>
    <source>
        <strain evidence="5">type strain: E19</strain>
    </source>
</reference>
<keyword evidence="3" id="KW-0732">Signal</keyword>
<evidence type="ECO:0000256" key="2">
    <source>
        <dbReference type="ARBA" id="ARBA00022803"/>
    </source>
</evidence>
<dbReference type="PIRSF" id="PIRSF035836">
    <property type="entry name" value="UCP035836"/>
    <property type="match status" value="1"/>
</dbReference>
<dbReference type="SUPFAM" id="SSF48452">
    <property type="entry name" value="TPR-like"/>
    <property type="match status" value="1"/>
</dbReference>
<evidence type="ECO:0000256" key="1">
    <source>
        <dbReference type="ARBA" id="ARBA00022737"/>
    </source>
</evidence>
<evidence type="ECO:0000256" key="3">
    <source>
        <dbReference type="SAM" id="SignalP"/>
    </source>
</evidence>
<evidence type="ECO:0000313" key="5">
    <source>
        <dbReference type="Proteomes" id="UP000223606"/>
    </source>
</evidence>
<proteinExistence type="predicted"/>
<dbReference type="SMART" id="SM00028">
    <property type="entry name" value="TPR"/>
    <property type="match status" value="3"/>
</dbReference>
<dbReference type="InterPro" id="IPR011990">
    <property type="entry name" value="TPR-like_helical_dom_sf"/>
</dbReference>
<dbReference type="Proteomes" id="UP000223606">
    <property type="component" value="Chromosome 1"/>
</dbReference>
<dbReference type="PANTHER" id="PTHR45586:SF1">
    <property type="entry name" value="LIPOPOLYSACCHARIDE ASSEMBLY PROTEIN B"/>
    <property type="match status" value="1"/>
</dbReference>
<gene>
    <name evidence="4" type="ORF">HDIA_0867</name>
</gene>
<dbReference type="EMBL" id="LT960614">
    <property type="protein sequence ID" value="SON54408.1"/>
    <property type="molecule type" value="Genomic_DNA"/>
</dbReference>
<accession>A0A2C9D2M9</accession>
<dbReference type="PANTHER" id="PTHR45586">
    <property type="entry name" value="TPR REPEAT-CONTAINING PROTEIN PA4667"/>
    <property type="match status" value="1"/>
</dbReference>
<dbReference type="InterPro" id="IPR051012">
    <property type="entry name" value="CellSynth/LPSAsmb/PSIAsmb"/>
</dbReference>
<dbReference type="Gene3D" id="1.25.40.10">
    <property type="entry name" value="Tetratricopeptide repeat domain"/>
    <property type="match status" value="1"/>
</dbReference>
<dbReference type="InterPro" id="IPR019734">
    <property type="entry name" value="TPR_rpt"/>
</dbReference>
<feature type="signal peptide" evidence="3">
    <location>
        <begin position="1"/>
        <end position="33"/>
    </location>
</feature>
<keyword evidence="2" id="KW-0802">TPR repeat</keyword>
<dbReference type="InterPro" id="IPR014596">
    <property type="entry name" value="UCP035836"/>
</dbReference>
<protein>
    <submittedName>
        <fullName evidence="4">Bacteriophage N4 receptor, outer membrane subunit</fullName>
    </submittedName>
</protein>
<feature type="chain" id="PRO_5012157667" evidence="3">
    <location>
        <begin position="34"/>
        <end position="273"/>
    </location>
</feature>
<keyword evidence="1" id="KW-0677">Repeat</keyword>
<dbReference type="AlphaFoldDB" id="A0A2C9D2M9"/>
<sequence>MCRSSVAVSRQPRLRMLSLALPLACGVFLSACASQQAVGTHGGATITGSTNLTDDQLASAARSWGQRYDQNPKDRGTILNYAAALRLSGNTDQAIAVLQQGVIQYKDDRVMAASYGKALAANGDFQQALEVIRRAQRPDRPDWALLSAEGAILDQIGNGASARDLYGKALAIVPDEPSVLNNLGLSYLLSGNLEKSEEVLRRASVQPRANSRIRQNLALVLGLEGKFSEAEAVARNEINPDQAAANISYLKAMMAQADRWKEIEAGEKKTRQG</sequence>
<dbReference type="OrthoDB" id="422579at2"/>
<dbReference type="Pfam" id="PF13432">
    <property type="entry name" value="TPR_16"/>
    <property type="match status" value="2"/>
</dbReference>
<dbReference type="PROSITE" id="PS51257">
    <property type="entry name" value="PROKAR_LIPOPROTEIN"/>
    <property type="match status" value="1"/>
</dbReference>
<name>A0A2C9D2M9_9HYPH</name>
<keyword evidence="5" id="KW-1185">Reference proteome</keyword>
<organism evidence="4 5">
    <name type="scientific">Hartmannibacter diazotrophicus</name>
    <dbReference type="NCBI Taxonomy" id="1482074"/>
    <lineage>
        <taxon>Bacteria</taxon>
        <taxon>Pseudomonadati</taxon>
        <taxon>Pseudomonadota</taxon>
        <taxon>Alphaproteobacteria</taxon>
        <taxon>Hyphomicrobiales</taxon>
        <taxon>Pleomorphomonadaceae</taxon>
        <taxon>Hartmannibacter</taxon>
    </lineage>
</organism>
<dbReference type="KEGG" id="hdi:HDIA_0867"/>
<evidence type="ECO:0000313" key="4">
    <source>
        <dbReference type="EMBL" id="SON54408.1"/>
    </source>
</evidence>